<keyword evidence="11" id="KW-1185">Reference proteome</keyword>
<dbReference type="STRING" id="28573.A0A0U1LT71"/>
<evidence type="ECO:0000313" key="10">
    <source>
        <dbReference type="EMBL" id="CRG85976.1"/>
    </source>
</evidence>
<dbReference type="Proteomes" id="UP000054383">
    <property type="component" value="Unassembled WGS sequence"/>
</dbReference>
<dbReference type="EMBL" id="CVMT01000002">
    <property type="protein sequence ID" value="CRG85976.1"/>
    <property type="molecule type" value="Genomic_DNA"/>
</dbReference>
<keyword evidence="3" id="KW-0328">Glycosyltransferase</keyword>
<keyword evidence="4" id="KW-0808">Transferase</keyword>
<gene>
    <name evidence="10" type="ORF">PISL3812_02979</name>
</gene>
<evidence type="ECO:0000313" key="11">
    <source>
        <dbReference type="Proteomes" id="UP000054383"/>
    </source>
</evidence>
<evidence type="ECO:0000256" key="8">
    <source>
        <dbReference type="ARBA" id="ARBA00023136"/>
    </source>
</evidence>
<evidence type="ECO:0000256" key="4">
    <source>
        <dbReference type="ARBA" id="ARBA00022679"/>
    </source>
</evidence>
<organism evidence="10 11">
    <name type="scientific">Talaromyces islandicus</name>
    <name type="common">Penicillium islandicum</name>
    <dbReference type="NCBI Taxonomy" id="28573"/>
    <lineage>
        <taxon>Eukaryota</taxon>
        <taxon>Fungi</taxon>
        <taxon>Dikarya</taxon>
        <taxon>Ascomycota</taxon>
        <taxon>Pezizomycotina</taxon>
        <taxon>Eurotiomycetes</taxon>
        <taxon>Eurotiomycetidae</taxon>
        <taxon>Eurotiales</taxon>
        <taxon>Trichocomaceae</taxon>
        <taxon>Talaromyces</taxon>
        <taxon>Talaromyces sect. Islandici</taxon>
    </lineage>
</organism>
<dbReference type="PANTHER" id="PTHR31392:SF1">
    <property type="entry name" value="ALPHA-1,3-MANNOSYLTRANSFERASE MNN1-RELATED"/>
    <property type="match status" value="1"/>
</dbReference>
<dbReference type="SUPFAM" id="SSF53448">
    <property type="entry name" value="Nucleotide-diphospho-sugar transferases"/>
    <property type="match status" value="1"/>
</dbReference>
<evidence type="ECO:0000256" key="2">
    <source>
        <dbReference type="ARBA" id="ARBA00009105"/>
    </source>
</evidence>
<evidence type="ECO:0000256" key="6">
    <source>
        <dbReference type="ARBA" id="ARBA00022968"/>
    </source>
</evidence>
<comment type="similarity">
    <text evidence="2">Belongs to the MNN1/MNT family.</text>
</comment>
<keyword evidence="5" id="KW-0812">Transmembrane</keyword>
<evidence type="ECO:0000256" key="3">
    <source>
        <dbReference type="ARBA" id="ARBA00022676"/>
    </source>
</evidence>
<sequence>MVSNDSQYLDSHRYCHIGKTDDVKMIFHKLSQHLPAEEERSELLKDADTTGATLAHDVASKTRKYIQVFEPWAELHISTGDHGSYYREDIVQNLRCQASLAVIEPEQVTANQSELYQTIQLYDTYRSFVQNLGEQLFPWTSPYFPSHLSLYAQTENGGRGIVYTAGDGQVSYILTSIATLRMLGCRLPIEVMYQGDNDLRLTNRRKIESFPGVVTRNLEHMINLANGWRFEGFDMKPFAVLASSFREVILMDADVGFLKNPEILFQDVGYLETGTLFFYDRVHDTNDARNEWVQKAMPNPLSTKLDEQLNLSEVLRATREDQESGVVLFNKAKHFIPLLMICWLNGPERHGLKEVPGIDGKGFYDTFYGDKDTFWFGMELAGTSNYAFSTGALAAIGNITKIHEYTNDQNLLDAVIVDEYAYNTSDTTDRPNQQDPHHGRTVISLDRDVRFCSYQMLHMDRDQSPLWYNGWISDQKKSILTKKNLWQFEHYMVEAKETNGKNPWTWAANYKGCLNGRELVRLTHSEKEIFNRAIQAAVDFGLVKEE</sequence>
<dbReference type="GO" id="GO:0006493">
    <property type="term" value="P:protein O-linked glycosylation"/>
    <property type="evidence" value="ECO:0007669"/>
    <property type="project" value="TreeGrafter"/>
</dbReference>
<keyword evidence="8" id="KW-0472">Membrane</keyword>
<name>A0A0U1LT71_TALIS</name>
<dbReference type="OrthoDB" id="430354at2759"/>
<keyword evidence="9" id="KW-0325">Glycoprotein</keyword>
<dbReference type="GO" id="GO:0016020">
    <property type="term" value="C:membrane"/>
    <property type="evidence" value="ECO:0007669"/>
    <property type="project" value="UniProtKB-SubCell"/>
</dbReference>
<comment type="subcellular location">
    <subcellularLocation>
        <location evidence="1">Membrane</location>
        <topology evidence="1">Single-pass type II membrane protein</topology>
    </subcellularLocation>
</comment>
<protein>
    <submittedName>
        <fullName evidence="10">Uncharacterized protein</fullName>
    </submittedName>
</protein>
<dbReference type="AlphaFoldDB" id="A0A0U1LT71"/>
<dbReference type="OMA" id="YTICAPQ"/>
<dbReference type="PANTHER" id="PTHR31392">
    <property type="entry name" value="ALPHA-1,3-MANNOSYLTRANSFERASE MNN1-RELATED"/>
    <property type="match status" value="1"/>
</dbReference>
<evidence type="ECO:0000256" key="5">
    <source>
        <dbReference type="ARBA" id="ARBA00022692"/>
    </source>
</evidence>
<proteinExistence type="inferred from homology"/>
<reference evidence="10 11" key="1">
    <citation type="submission" date="2015-04" db="EMBL/GenBank/DDBJ databases">
        <authorList>
            <person name="Syromyatnikov M.Y."/>
            <person name="Popov V.N."/>
        </authorList>
    </citation>
    <scope>NUCLEOTIDE SEQUENCE [LARGE SCALE GENOMIC DNA]</scope>
    <source>
        <strain evidence="10">WF-38-12</strain>
    </source>
</reference>
<keyword evidence="6" id="KW-0735">Signal-anchor</keyword>
<dbReference type="GO" id="GO:0000033">
    <property type="term" value="F:alpha-1,3-mannosyltransferase activity"/>
    <property type="evidence" value="ECO:0007669"/>
    <property type="project" value="TreeGrafter"/>
</dbReference>
<dbReference type="InterPro" id="IPR022751">
    <property type="entry name" value="Alpha_mannosyltransferase"/>
</dbReference>
<evidence type="ECO:0000256" key="1">
    <source>
        <dbReference type="ARBA" id="ARBA00004606"/>
    </source>
</evidence>
<dbReference type="GO" id="GO:0005794">
    <property type="term" value="C:Golgi apparatus"/>
    <property type="evidence" value="ECO:0007669"/>
    <property type="project" value="TreeGrafter"/>
</dbReference>
<dbReference type="Pfam" id="PF11051">
    <property type="entry name" value="Mannosyl_trans3"/>
    <property type="match status" value="1"/>
</dbReference>
<evidence type="ECO:0000256" key="9">
    <source>
        <dbReference type="ARBA" id="ARBA00023180"/>
    </source>
</evidence>
<evidence type="ECO:0000256" key="7">
    <source>
        <dbReference type="ARBA" id="ARBA00022989"/>
    </source>
</evidence>
<dbReference type="InterPro" id="IPR029044">
    <property type="entry name" value="Nucleotide-diphossugar_trans"/>
</dbReference>
<keyword evidence="7" id="KW-1133">Transmembrane helix</keyword>
<accession>A0A0U1LT71</accession>